<dbReference type="SMART" id="SM00530">
    <property type="entry name" value="HTH_XRE"/>
    <property type="match status" value="1"/>
</dbReference>
<evidence type="ECO:0000313" key="3">
    <source>
        <dbReference type="Proteomes" id="UP000256679"/>
    </source>
</evidence>
<dbReference type="AlphaFoldDB" id="A0A3D8PAL5"/>
<dbReference type="GO" id="GO:0003677">
    <property type="term" value="F:DNA binding"/>
    <property type="evidence" value="ECO:0007669"/>
    <property type="project" value="InterPro"/>
</dbReference>
<gene>
    <name evidence="2" type="ORF">DIE28_09960</name>
</gene>
<evidence type="ECO:0000259" key="1">
    <source>
        <dbReference type="PROSITE" id="PS50943"/>
    </source>
</evidence>
<comment type="caution">
    <text evidence="2">The sequence shown here is derived from an EMBL/GenBank/DDBJ whole genome shotgun (WGS) entry which is preliminary data.</text>
</comment>
<dbReference type="Proteomes" id="UP000256679">
    <property type="component" value="Unassembled WGS sequence"/>
</dbReference>
<dbReference type="Pfam" id="PF13560">
    <property type="entry name" value="HTH_31"/>
    <property type="match status" value="1"/>
</dbReference>
<dbReference type="RefSeq" id="WP_115755900.1">
    <property type="nucleotide sequence ID" value="NZ_QFCQ01000049.1"/>
</dbReference>
<dbReference type="SUPFAM" id="SSF47413">
    <property type="entry name" value="lambda repressor-like DNA-binding domains"/>
    <property type="match status" value="1"/>
</dbReference>
<organism evidence="2 3">
    <name type="scientific">Paracoccus thiocyanatus</name>
    <dbReference type="NCBI Taxonomy" id="34006"/>
    <lineage>
        <taxon>Bacteria</taxon>
        <taxon>Pseudomonadati</taxon>
        <taxon>Pseudomonadota</taxon>
        <taxon>Alphaproteobacteria</taxon>
        <taxon>Rhodobacterales</taxon>
        <taxon>Paracoccaceae</taxon>
        <taxon>Paracoccus</taxon>
    </lineage>
</organism>
<sequence length="84" mass="8853">MTPMQLRMARSALQLGVRELAELAGISFTTISRFETGKSGLQHSTAEALRKALEARGIQFLEGGHVSSGVGVAYHQGAPSQANA</sequence>
<proteinExistence type="predicted"/>
<evidence type="ECO:0000313" key="2">
    <source>
        <dbReference type="EMBL" id="RDW13110.1"/>
    </source>
</evidence>
<name>A0A3D8PAL5_9RHOB</name>
<dbReference type="EMBL" id="QFCQ01000049">
    <property type="protein sequence ID" value="RDW13110.1"/>
    <property type="molecule type" value="Genomic_DNA"/>
</dbReference>
<feature type="domain" description="HTH cro/C1-type" evidence="1">
    <location>
        <begin position="6"/>
        <end position="60"/>
    </location>
</feature>
<dbReference type="InterPro" id="IPR010982">
    <property type="entry name" value="Lambda_DNA-bd_dom_sf"/>
</dbReference>
<protein>
    <submittedName>
        <fullName evidence="2">Transcriptional regulator</fullName>
    </submittedName>
</protein>
<reference evidence="2 3" key="1">
    <citation type="submission" date="2018-05" db="EMBL/GenBank/DDBJ databases">
        <title>Whole genome sequencing of Paracoccus thiocyanatus SST.</title>
        <authorList>
            <person name="Ghosh W."/>
            <person name="Rameez M.J."/>
            <person name="Roy C."/>
        </authorList>
    </citation>
    <scope>NUCLEOTIDE SEQUENCE [LARGE SCALE GENOMIC DNA]</scope>
    <source>
        <strain evidence="2 3">SST</strain>
    </source>
</reference>
<dbReference type="PROSITE" id="PS50943">
    <property type="entry name" value="HTH_CROC1"/>
    <property type="match status" value="1"/>
</dbReference>
<keyword evidence="3" id="KW-1185">Reference proteome</keyword>
<dbReference type="CDD" id="cd00093">
    <property type="entry name" value="HTH_XRE"/>
    <property type="match status" value="1"/>
</dbReference>
<dbReference type="InterPro" id="IPR001387">
    <property type="entry name" value="Cro/C1-type_HTH"/>
</dbReference>
<accession>A0A3D8PAL5</accession>
<dbReference type="Gene3D" id="1.10.260.40">
    <property type="entry name" value="lambda repressor-like DNA-binding domains"/>
    <property type="match status" value="1"/>
</dbReference>